<reference evidence="2" key="1">
    <citation type="submission" date="2014-04" db="EMBL/GenBank/DDBJ databases">
        <title>Evolutionary Origins and Diversification of the Mycorrhizal Mutualists.</title>
        <authorList>
            <consortium name="DOE Joint Genome Institute"/>
            <consortium name="Mycorrhizal Genomics Consortium"/>
            <person name="Kohler A."/>
            <person name="Kuo A."/>
            <person name="Nagy L.G."/>
            <person name="Floudas D."/>
            <person name="Copeland A."/>
            <person name="Barry K.W."/>
            <person name="Cichocki N."/>
            <person name="Veneault-Fourrey C."/>
            <person name="LaButti K."/>
            <person name="Lindquist E.A."/>
            <person name="Lipzen A."/>
            <person name="Lundell T."/>
            <person name="Morin E."/>
            <person name="Murat C."/>
            <person name="Riley R."/>
            <person name="Ohm R."/>
            <person name="Sun H."/>
            <person name="Tunlid A."/>
            <person name="Henrissat B."/>
            <person name="Grigoriev I.V."/>
            <person name="Hibbett D.S."/>
            <person name="Martin F."/>
        </authorList>
    </citation>
    <scope>NUCLEOTIDE SEQUENCE [LARGE SCALE GENOMIC DNA]</scope>
    <source>
        <strain evidence="2">FD-334 SS-4</strain>
    </source>
</reference>
<proteinExistence type="predicted"/>
<sequence>MADRCITEWHTEIRRFISVRLPEGGVAQCSTRRPVIGIRARSGMGCAGESWRDGLSASQTYQPSPRNIGQIAAPGSGSLLNQSDMLFVFLNQPPMGQDWMGVSRSQLCCARHAQLAPRAGPVTYRVQCYHLSGTRPSSGSATYLVRIATYRRPCELYLSPAGVCHIGTAEDADA</sequence>
<dbReference type="Proteomes" id="UP000054270">
    <property type="component" value="Unassembled WGS sequence"/>
</dbReference>
<keyword evidence="2" id="KW-1185">Reference proteome</keyword>
<organism evidence="1 2">
    <name type="scientific">Hypholoma sublateritium (strain FD-334 SS-4)</name>
    <dbReference type="NCBI Taxonomy" id="945553"/>
    <lineage>
        <taxon>Eukaryota</taxon>
        <taxon>Fungi</taxon>
        <taxon>Dikarya</taxon>
        <taxon>Basidiomycota</taxon>
        <taxon>Agaricomycotina</taxon>
        <taxon>Agaricomycetes</taxon>
        <taxon>Agaricomycetidae</taxon>
        <taxon>Agaricales</taxon>
        <taxon>Agaricineae</taxon>
        <taxon>Strophariaceae</taxon>
        <taxon>Hypholoma</taxon>
    </lineage>
</organism>
<name>A0A0D2L7X6_HYPSF</name>
<evidence type="ECO:0000313" key="2">
    <source>
        <dbReference type="Proteomes" id="UP000054270"/>
    </source>
</evidence>
<protein>
    <submittedName>
        <fullName evidence="1">Uncharacterized protein</fullName>
    </submittedName>
</protein>
<accession>A0A0D2L7X6</accession>
<dbReference type="EMBL" id="KN817544">
    <property type="protein sequence ID" value="KJA23277.1"/>
    <property type="molecule type" value="Genomic_DNA"/>
</dbReference>
<gene>
    <name evidence="1" type="ORF">HYPSUDRAFT_595952</name>
</gene>
<evidence type="ECO:0000313" key="1">
    <source>
        <dbReference type="EMBL" id="KJA23277.1"/>
    </source>
</evidence>
<dbReference type="AlphaFoldDB" id="A0A0D2L7X6"/>